<keyword evidence="6" id="KW-1185">Reference proteome</keyword>
<keyword evidence="2 3" id="KW-0732">Signal</keyword>
<evidence type="ECO:0000256" key="1">
    <source>
        <dbReference type="ARBA" id="ARBA00010062"/>
    </source>
</evidence>
<dbReference type="Gene3D" id="3.40.50.2300">
    <property type="match status" value="2"/>
</dbReference>
<evidence type="ECO:0000256" key="2">
    <source>
        <dbReference type="ARBA" id="ARBA00022729"/>
    </source>
</evidence>
<sequence length="443" mass="47683">MKRHGRRLRCLAILLAVGALAAACSNSSDSNTAAPASSAGGGAVPGVTNAEIRFSVLGTRTNNPLGTCLLDCFSQGIKAYFDYRNSEGGVHGRKLVVARELDDALGQNQQKAIEIVSAKDTFATFSAPQLASGWQNFADAGIPLYGWDIHPAQMIGRKSIFGNAAPPCLDCMDRTFTYVAELAGTKRIAALGYGVSDNSKQCVTQITDTIERYGAATDQEIVYKNDTLAFGLSNGVGPEVAAMKRADAQLVITCLDLNGMKTLAQELERQGMGDVPMYHLNTYNQKFVEEAGALFEGDYVSVGFRPFEADPADTAMATFKKWIGKVGGRPDEMAMYGWINADLAYQGILKAGPAFTQASVIDATNHLTDYTADGLTVPVDWSRQHGQRSKADPVTNGYKLDCRALVRVRGGKFEIVGGTKDKPFVCWPPKDTTWSEPKPTSFG</sequence>
<name>A0A1S1PK80_9ACTN</name>
<accession>A0A1S1PK80</accession>
<evidence type="ECO:0000313" key="5">
    <source>
        <dbReference type="EMBL" id="OHV22100.1"/>
    </source>
</evidence>
<dbReference type="PROSITE" id="PS51257">
    <property type="entry name" value="PROKAR_LIPOPROTEIN"/>
    <property type="match status" value="1"/>
</dbReference>
<dbReference type="PANTHER" id="PTHR47235">
    <property type="entry name" value="BLR6548 PROTEIN"/>
    <property type="match status" value="1"/>
</dbReference>
<gene>
    <name evidence="5" type="ORF">BBK14_26000</name>
</gene>
<organism evidence="5 6">
    <name type="scientific">Parafrankia soli</name>
    <dbReference type="NCBI Taxonomy" id="2599596"/>
    <lineage>
        <taxon>Bacteria</taxon>
        <taxon>Bacillati</taxon>
        <taxon>Actinomycetota</taxon>
        <taxon>Actinomycetes</taxon>
        <taxon>Frankiales</taxon>
        <taxon>Frankiaceae</taxon>
        <taxon>Parafrankia</taxon>
    </lineage>
</organism>
<reference evidence="6" key="1">
    <citation type="submission" date="2016-07" db="EMBL/GenBank/DDBJ databases">
        <title>Frankia sp. NRRL B-16219 Genome sequencing.</title>
        <authorList>
            <person name="Ghodhbane-Gtari F."/>
            <person name="Swanson E."/>
            <person name="Gueddou A."/>
            <person name="Louati M."/>
            <person name="Nouioui I."/>
            <person name="Hezbri K."/>
            <person name="Abebe-Akele F."/>
            <person name="Simpson S."/>
            <person name="Morris K."/>
            <person name="Thomas K."/>
            <person name="Gtari M."/>
            <person name="Tisa L.S."/>
        </authorList>
    </citation>
    <scope>NUCLEOTIDE SEQUENCE [LARGE SCALE GENOMIC DNA]</scope>
    <source>
        <strain evidence="6">NRRL B-16219</strain>
    </source>
</reference>
<comment type="caution">
    <text evidence="5">The sequence shown here is derived from an EMBL/GenBank/DDBJ whole genome shotgun (WGS) entry which is preliminary data.</text>
</comment>
<evidence type="ECO:0000256" key="3">
    <source>
        <dbReference type="SAM" id="SignalP"/>
    </source>
</evidence>
<feature type="signal peptide" evidence="3">
    <location>
        <begin position="1"/>
        <end position="21"/>
    </location>
</feature>
<feature type="domain" description="Leucine-binding protein" evidence="4">
    <location>
        <begin position="73"/>
        <end position="388"/>
    </location>
</feature>
<dbReference type="EMBL" id="MAXA01000250">
    <property type="protein sequence ID" value="OHV22100.1"/>
    <property type="molecule type" value="Genomic_DNA"/>
</dbReference>
<dbReference type="OrthoDB" id="26870at2"/>
<proteinExistence type="inferred from homology"/>
<dbReference type="RefSeq" id="WP_071066264.1">
    <property type="nucleotide sequence ID" value="NZ_MAXA01000250.1"/>
</dbReference>
<dbReference type="Proteomes" id="UP000179769">
    <property type="component" value="Unassembled WGS sequence"/>
</dbReference>
<feature type="chain" id="PRO_5038988009" evidence="3">
    <location>
        <begin position="22"/>
        <end position="443"/>
    </location>
</feature>
<comment type="similarity">
    <text evidence="1">Belongs to the leucine-binding protein family.</text>
</comment>
<dbReference type="Pfam" id="PF13458">
    <property type="entry name" value="Peripla_BP_6"/>
    <property type="match status" value="1"/>
</dbReference>
<dbReference type="SUPFAM" id="SSF53822">
    <property type="entry name" value="Periplasmic binding protein-like I"/>
    <property type="match status" value="1"/>
</dbReference>
<evidence type="ECO:0000313" key="6">
    <source>
        <dbReference type="Proteomes" id="UP000179769"/>
    </source>
</evidence>
<protein>
    <submittedName>
        <fullName evidence="5">Branched-chain amino acid ABC transporter substrate-binding protein</fullName>
    </submittedName>
</protein>
<dbReference type="PANTHER" id="PTHR47235:SF1">
    <property type="entry name" value="BLR6548 PROTEIN"/>
    <property type="match status" value="1"/>
</dbReference>
<dbReference type="InterPro" id="IPR028081">
    <property type="entry name" value="Leu-bd"/>
</dbReference>
<dbReference type="InterPro" id="IPR028082">
    <property type="entry name" value="Peripla_BP_I"/>
</dbReference>
<evidence type="ECO:0000259" key="4">
    <source>
        <dbReference type="Pfam" id="PF13458"/>
    </source>
</evidence>
<dbReference type="AlphaFoldDB" id="A0A1S1PK80"/>